<dbReference type="CDD" id="cd03801">
    <property type="entry name" value="GT4_PimA-like"/>
    <property type="match status" value="1"/>
</dbReference>
<sequence>MKTKILMLGHSYVVGLNRRLCRELAIAGGDRVDVTVAAPASFQGDLGPIQLDQGADEPYRLEPVTTRLSKIAHVFTYSRKLRSLLRNQTWDVVHAWEEPYILASAQVACHRRRDTRLIYSSFQNISKTYPIPFRQIERYCLERASGWTAFGQTVAETLRDRPGYRDRPMRTIPLGVDLDVFRPDFEARQTILGTLGWAAPGPPIVGFLGRFVPQKGIELLLRVLDQLDPSCWRALWVGGGPMEGRLREWAAGHGDRVRVVTGVGHDAVPGYLNAMDLLAAPSQTTPRWKEQFGRMLLEAMGTGVPIIASDSGEIPYVVDDAGRVVAEADEPAWVAALQDLLEDGSVRQDLRARGLARARDVYSWPVVARSYLDFFEKLRDTAIPGRCGPLASDRGTEK</sequence>
<dbReference type="InterPro" id="IPR028098">
    <property type="entry name" value="Glyco_trans_4-like_N"/>
</dbReference>
<dbReference type="EMBL" id="CP155448">
    <property type="protein sequence ID" value="XBH08465.1"/>
    <property type="molecule type" value="Genomic_DNA"/>
</dbReference>
<keyword evidence="2" id="KW-0614">Plasmid</keyword>
<dbReference type="EC" id="2.4.-.-" evidence="2"/>
<dbReference type="Gene3D" id="3.40.50.2000">
    <property type="entry name" value="Glycogen Phosphorylase B"/>
    <property type="match status" value="2"/>
</dbReference>
<dbReference type="RefSeq" id="WP_406701336.1">
    <property type="nucleotide sequence ID" value="NZ_CP155448.1"/>
</dbReference>
<keyword evidence="2" id="KW-0328">Glycosyltransferase</keyword>
<feature type="domain" description="Glycosyltransferase subfamily 4-like N-terminal" evidence="1">
    <location>
        <begin position="19"/>
        <end position="179"/>
    </location>
</feature>
<dbReference type="InterPro" id="IPR050194">
    <property type="entry name" value="Glycosyltransferase_grp1"/>
</dbReference>
<dbReference type="PANTHER" id="PTHR45947">
    <property type="entry name" value="SULFOQUINOVOSYL TRANSFERASE SQD2"/>
    <property type="match status" value="1"/>
</dbReference>
<gene>
    <name evidence="2" type="ORF">V5E97_40060</name>
</gene>
<dbReference type="AlphaFoldDB" id="A0AAU7CU47"/>
<proteinExistence type="predicted"/>
<dbReference type="Pfam" id="PF13439">
    <property type="entry name" value="Glyco_transf_4"/>
    <property type="match status" value="1"/>
</dbReference>
<organism evidence="2">
    <name type="scientific">Singulisphaera sp. Ch08</name>
    <dbReference type="NCBI Taxonomy" id="3120278"/>
    <lineage>
        <taxon>Bacteria</taxon>
        <taxon>Pseudomonadati</taxon>
        <taxon>Planctomycetota</taxon>
        <taxon>Planctomycetia</taxon>
        <taxon>Isosphaerales</taxon>
        <taxon>Isosphaeraceae</taxon>
        <taxon>Singulisphaera</taxon>
    </lineage>
</organism>
<reference evidence="2" key="1">
    <citation type="submission" date="2024-05" db="EMBL/GenBank/DDBJ databases">
        <title>Planctomycetes of the genus Singulisphaera possess chitinolytic capabilities.</title>
        <authorList>
            <person name="Ivanova A."/>
        </authorList>
    </citation>
    <scope>NUCLEOTIDE SEQUENCE</scope>
    <source>
        <strain evidence="2">Ch08T</strain>
        <plasmid evidence="2">pSnCh</plasmid>
    </source>
</reference>
<keyword evidence="2" id="KW-0808">Transferase</keyword>
<evidence type="ECO:0000259" key="1">
    <source>
        <dbReference type="Pfam" id="PF13439"/>
    </source>
</evidence>
<dbReference type="GO" id="GO:0016758">
    <property type="term" value="F:hexosyltransferase activity"/>
    <property type="evidence" value="ECO:0007669"/>
    <property type="project" value="TreeGrafter"/>
</dbReference>
<protein>
    <submittedName>
        <fullName evidence="2">Glycosyltransferase family 4 protein</fullName>
        <ecNumber evidence="2">2.4.-.-</ecNumber>
    </submittedName>
</protein>
<geneLocation type="plasmid" evidence="2">
    <name>pSnCh</name>
</geneLocation>
<name>A0AAU7CU47_9BACT</name>
<accession>A0AAU7CU47</accession>
<dbReference type="PANTHER" id="PTHR45947:SF3">
    <property type="entry name" value="SULFOQUINOVOSYL TRANSFERASE SQD2"/>
    <property type="match status" value="1"/>
</dbReference>
<dbReference type="Pfam" id="PF13692">
    <property type="entry name" value="Glyco_trans_1_4"/>
    <property type="match status" value="1"/>
</dbReference>
<dbReference type="SUPFAM" id="SSF53756">
    <property type="entry name" value="UDP-Glycosyltransferase/glycogen phosphorylase"/>
    <property type="match status" value="1"/>
</dbReference>
<evidence type="ECO:0000313" key="2">
    <source>
        <dbReference type="EMBL" id="XBH08465.1"/>
    </source>
</evidence>